<feature type="region of interest" description="Disordered" evidence="3">
    <location>
        <begin position="51"/>
        <end position="85"/>
    </location>
</feature>
<keyword evidence="6" id="KW-1185">Reference proteome</keyword>
<dbReference type="PANTHER" id="PTHR30055">
    <property type="entry name" value="HTH-TYPE TRANSCRIPTIONAL REGULATOR RUTR"/>
    <property type="match status" value="1"/>
</dbReference>
<feature type="region of interest" description="Disordered" evidence="3">
    <location>
        <begin position="1"/>
        <end position="38"/>
    </location>
</feature>
<dbReference type="Pfam" id="PF00440">
    <property type="entry name" value="TetR_N"/>
    <property type="match status" value="1"/>
</dbReference>
<dbReference type="InterPro" id="IPR009057">
    <property type="entry name" value="Homeodomain-like_sf"/>
</dbReference>
<dbReference type="Gene3D" id="1.10.357.10">
    <property type="entry name" value="Tetracycline Repressor, domain 2"/>
    <property type="match status" value="1"/>
</dbReference>
<dbReference type="OrthoDB" id="6929199at2"/>
<sequence>MADPPVEHTPPQHIRQQCCGSRSREGTRSARPARGGSPVLSVIGTYVCTDEERETMETTGAEDGGGRVADGAGARPRRTRRHDPNRQERIIEVVEELIAERGIEGLSHRVVAERADVSLSSTTYYFKDREAMIHAALGRAADRFAASMKAWAAEHAEDTPEQLAEALTDGVMACLGGEGRTMAMTEFELYLAALRRPGLRGVAERLTRHSIEAMTPVVGASVAACLPPLMNGLCLQAMTFPAPPDRAYVLAILRHAVAARPR</sequence>
<dbReference type="PRINTS" id="PR00455">
    <property type="entry name" value="HTHTETR"/>
</dbReference>
<dbReference type="Pfam" id="PF17940">
    <property type="entry name" value="TetR_C_31"/>
    <property type="match status" value="1"/>
</dbReference>
<accession>A0A5J6HUI3</accession>
<name>A0A5J6HUI3_STRAD</name>
<dbReference type="GO" id="GO:0003700">
    <property type="term" value="F:DNA-binding transcription factor activity"/>
    <property type="evidence" value="ECO:0007669"/>
    <property type="project" value="TreeGrafter"/>
</dbReference>
<gene>
    <name evidence="5" type="ORF">CP975_34830</name>
</gene>
<protein>
    <submittedName>
        <fullName evidence="5">TetR family transcriptional regulator</fullName>
    </submittedName>
</protein>
<dbReference type="InterPro" id="IPR001647">
    <property type="entry name" value="HTH_TetR"/>
</dbReference>
<dbReference type="SUPFAM" id="SSF46689">
    <property type="entry name" value="Homeodomain-like"/>
    <property type="match status" value="1"/>
</dbReference>
<organism evidence="5 6">
    <name type="scientific">Streptomyces alboniger</name>
    <dbReference type="NCBI Taxonomy" id="132473"/>
    <lineage>
        <taxon>Bacteria</taxon>
        <taxon>Bacillati</taxon>
        <taxon>Actinomycetota</taxon>
        <taxon>Actinomycetes</taxon>
        <taxon>Kitasatosporales</taxon>
        <taxon>Streptomycetaceae</taxon>
        <taxon>Streptomyces</taxon>
        <taxon>Streptomyces aurantiacus group</taxon>
    </lineage>
</organism>
<keyword evidence="1 2" id="KW-0238">DNA-binding</keyword>
<dbReference type="InterPro" id="IPR041583">
    <property type="entry name" value="TetR_C_31"/>
</dbReference>
<dbReference type="EMBL" id="CP023695">
    <property type="protein sequence ID" value="QEV21990.1"/>
    <property type="molecule type" value="Genomic_DNA"/>
</dbReference>
<dbReference type="PROSITE" id="PS50977">
    <property type="entry name" value="HTH_TETR_2"/>
    <property type="match status" value="1"/>
</dbReference>
<evidence type="ECO:0000256" key="1">
    <source>
        <dbReference type="ARBA" id="ARBA00023125"/>
    </source>
</evidence>
<dbReference type="KEGG" id="salw:CP975_34830"/>
<dbReference type="Proteomes" id="UP000326553">
    <property type="component" value="Chromosome"/>
</dbReference>
<evidence type="ECO:0000259" key="4">
    <source>
        <dbReference type="PROSITE" id="PS50977"/>
    </source>
</evidence>
<evidence type="ECO:0000313" key="6">
    <source>
        <dbReference type="Proteomes" id="UP000326553"/>
    </source>
</evidence>
<evidence type="ECO:0000256" key="3">
    <source>
        <dbReference type="SAM" id="MobiDB-lite"/>
    </source>
</evidence>
<feature type="domain" description="HTH tetR-type" evidence="4">
    <location>
        <begin position="84"/>
        <end position="144"/>
    </location>
</feature>
<evidence type="ECO:0000256" key="2">
    <source>
        <dbReference type="PROSITE-ProRule" id="PRU00335"/>
    </source>
</evidence>
<proteinExistence type="predicted"/>
<dbReference type="GO" id="GO:0000976">
    <property type="term" value="F:transcription cis-regulatory region binding"/>
    <property type="evidence" value="ECO:0007669"/>
    <property type="project" value="TreeGrafter"/>
</dbReference>
<dbReference type="PANTHER" id="PTHR30055:SF231">
    <property type="entry name" value="TRANSCRIPTIONAL REGULATORY PROTEIN (PROBABLY DEOR-FAMILY)-RELATED"/>
    <property type="match status" value="1"/>
</dbReference>
<dbReference type="AlphaFoldDB" id="A0A5J6HUI3"/>
<reference evidence="5 6" key="1">
    <citation type="submission" date="2017-09" db="EMBL/GenBank/DDBJ databases">
        <authorList>
            <person name="Lee N."/>
            <person name="Cho B.-K."/>
        </authorList>
    </citation>
    <scope>NUCLEOTIDE SEQUENCE [LARGE SCALE GENOMIC DNA]</scope>
    <source>
        <strain evidence="5 6">ATCC 12461</strain>
    </source>
</reference>
<evidence type="ECO:0000313" key="5">
    <source>
        <dbReference type="EMBL" id="QEV21990.1"/>
    </source>
</evidence>
<feature type="DNA-binding region" description="H-T-H motif" evidence="2">
    <location>
        <begin position="107"/>
        <end position="126"/>
    </location>
</feature>
<dbReference type="InterPro" id="IPR050109">
    <property type="entry name" value="HTH-type_TetR-like_transc_reg"/>
</dbReference>